<reference evidence="20" key="3">
    <citation type="submission" date="2025-09" db="UniProtKB">
        <authorList>
            <consortium name="Ensembl"/>
        </authorList>
    </citation>
    <scope>IDENTIFICATION</scope>
</reference>
<accession>A0A452GWL7</accession>
<dbReference type="CDD" id="cd01366">
    <property type="entry name" value="KISc_C_terminal"/>
    <property type="match status" value="1"/>
</dbReference>
<feature type="binding site" evidence="16">
    <location>
        <begin position="594"/>
        <end position="601"/>
    </location>
    <ligand>
        <name>ATP</name>
        <dbReference type="ChEBI" id="CHEBI:30616"/>
    </ligand>
</feature>
<evidence type="ECO:0000256" key="4">
    <source>
        <dbReference type="ARBA" id="ARBA00022490"/>
    </source>
</evidence>
<evidence type="ECO:0000256" key="15">
    <source>
        <dbReference type="ARBA" id="ARBA00060102"/>
    </source>
</evidence>
<comment type="similarity">
    <text evidence="16 17">Belongs to the TRAFAC class myosin-kinesin ATPase superfamily. Kinesin family.</text>
</comment>
<reference evidence="21" key="1">
    <citation type="journal article" date="2017" name="PLoS ONE">
        <title>The Agassiz's desert tortoise genome provides a resource for the conservation of a threatened species.</title>
        <authorList>
            <person name="Tollis M."/>
            <person name="DeNardo D.F."/>
            <person name="Cornelius J.A."/>
            <person name="Dolby G.A."/>
            <person name="Edwards T."/>
            <person name="Henen B.T."/>
            <person name="Karl A.E."/>
            <person name="Murphy R.W."/>
            <person name="Kusumi K."/>
        </authorList>
    </citation>
    <scope>NUCLEOTIDE SEQUENCE [LARGE SCALE GENOMIC DNA]</scope>
</reference>
<evidence type="ECO:0000256" key="12">
    <source>
        <dbReference type="ARBA" id="ARBA00023175"/>
    </source>
</evidence>
<feature type="coiled-coil region" evidence="18">
    <location>
        <begin position="264"/>
        <end position="433"/>
    </location>
</feature>
<evidence type="ECO:0000313" key="20">
    <source>
        <dbReference type="Ensembl" id="ENSGAGP00000006412.1"/>
    </source>
</evidence>
<protein>
    <recommendedName>
        <fullName evidence="17">Kinesin-like protein</fullName>
    </recommendedName>
</protein>
<evidence type="ECO:0000256" key="7">
    <source>
        <dbReference type="ARBA" id="ARBA00022741"/>
    </source>
</evidence>
<dbReference type="Gene3D" id="3.40.850.10">
    <property type="entry name" value="Kinesin motor domain"/>
    <property type="match status" value="1"/>
</dbReference>
<dbReference type="GO" id="GO:0008017">
    <property type="term" value="F:microtubule binding"/>
    <property type="evidence" value="ECO:0007669"/>
    <property type="project" value="InterPro"/>
</dbReference>
<dbReference type="InterPro" id="IPR001752">
    <property type="entry name" value="Kinesin_motor_dom"/>
</dbReference>
<dbReference type="PROSITE" id="PS00411">
    <property type="entry name" value="KINESIN_MOTOR_1"/>
    <property type="match status" value="1"/>
</dbReference>
<evidence type="ECO:0000256" key="8">
    <source>
        <dbReference type="ARBA" id="ARBA00022840"/>
    </source>
</evidence>
<evidence type="ECO:0000256" key="2">
    <source>
        <dbReference type="ARBA" id="ARBA00004300"/>
    </source>
</evidence>
<evidence type="ECO:0000256" key="13">
    <source>
        <dbReference type="ARBA" id="ARBA00023212"/>
    </source>
</evidence>
<dbReference type="SMART" id="SM00129">
    <property type="entry name" value="KISc"/>
    <property type="match status" value="1"/>
</dbReference>
<keyword evidence="21" id="KW-1185">Reference proteome</keyword>
<keyword evidence="8 16" id="KW-0067">ATP-binding</keyword>
<dbReference type="InterPro" id="IPR027417">
    <property type="entry name" value="P-loop_NTPase"/>
</dbReference>
<dbReference type="GO" id="GO:0005874">
    <property type="term" value="C:microtubule"/>
    <property type="evidence" value="ECO:0007669"/>
    <property type="project" value="UniProtKB-KW"/>
</dbReference>
<feature type="coiled-coil region" evidence="18">
    <location>
        <begin position="103"/>
        <end position="162"/>
    </location>
</feature>
<evidence type="ECO:0000256" key="11">
    <source>
        <dbReference type="ARBA" id="ARBA00023136"/>
    </source>
</evidence>
<keyword evidence="10 18" id="KW-0175">Coiled coil</keyword>
<dbReference type="PROSITE" id="PS50067">
    <property type="entry name" value="KINESIN_MOTOR_2"/>
    <property type="match status" value="1"/>
</dbReference>
<reference evidence="20" key="2">
    <citation type="submission" date="2025-08" db="UniProtKB">
        <authorList>
            <consortium name="Ensembl"/>
        </authorList>
    </citation>
    <scope>IDENTIFICATION</scope>
</reference>
<dbReference type="Gene3D" id="1.10.287.1490">
    <property type="match status" value="1"/>
</dbReference>
<proteinExistence type="inferred from homology"/>
<dbReference type="GO" id="GO:0005524">
    <property type="term" value="F:ATP binding"/>
    <property type="evidence" value="ECO:0007669"/>
    <property type="project" value="UniProtKB-UniRule"/>
</dbReference>
<dbReference type="PANTHER" id="PTHR47972">
    <property type="entry name" value="KINESIN-LIKE PROTEIN KLP-3"/>
    <property type="match status" value="1"/>
</dbReference>
<organism evidence="20 21">
    <name type="scientific">Gopherus agassizii</name>
    <name type="common">Agassiz's desert tortoise</name>
    <dbReference type="NCBI Taxonomy" id="38772"/>
    <lineage>
        <taxon>Eukaryota</taxon>
        <taxon>Metazoa</taxon>
        <taxon>Chordata</taxon>
        <taxon>Craniata</taxon>
        <taxon>Vertebrata</taxon>
        <taxon>Euteleostomi</taxon>
        <taxon>Archelosauria</taxon>
        <taxon>Testudinata</taxon>
        <taxon>Testudines</taxon>
        <taxon>Cryptodira</taxon>
        <taxon>Durocryptodira</taxon>
        <taxon>Testudinoidea</taxon>
        <taxon>Testudinidae</taxon>
        <taxon>Gopherus</taxon>
    </lineage>
</organism>
<evidence type="ECO:0000256" key="17">
    <source>
        <dbReference type="RuleBase" id="RU000394"/>
    </source>
</evidence>
<evidence type="ECO:0000256" key="9">
    <source>
        <dbReference type="ARBA" id="ARBA00022949"/>
    </source>
</evidence>
<dbReference type="InterPro" id="IPR019821">
    <property type="entry name" value="Kinesin_motor_CS"/>
</dbReference>
<comment type="subcellular location">
    <subcellularLocation>
        <location evidence="3">Cell junction</location>
        <location evidence="3">Adherens junction</location>
    </subcellularLocation>
    <subcellularLocation>
        <location evidence="2">Cytoplasm</location>
        <location evidence="2">Cytoskeleton</location>
        <location evidence="2">Microtubule organizing center</location>
        <location evidence="2">Centrosome</location>
    </subcellularLocation>
    <subcellularLocation>
        <location evidence="1">Cytoplasmic vesicle membrane</location>
        <topology evidence="1">Peripheral membrane protein</topology>
    </subcellularLocation>
</comment>
<keyword evidence="4" id="KW-0963">Cytoplasm</keyword>
<keyword evidence="12 16" id="KW-0505">Motor protein</keyword>
<keyword evidence="11" id="KW-0472">Membrane</keyword>
<comment type="function">
    <text evidence="15">Minus-end microtubule-dependent motor protein. Involved in apically targeted transport. Required for zonula adherens maintenance.</text>
</comment>
<dbReference type="Pfam" id="PF00225">
    <property type="entry name" value="Kinesin"/>
    <property type="match status" value="1"/>
</dbReference>
<dbReference type="GO" id="GO:0003777">
    <property type="term" value="F:microtubule motor activity"/>
    <property type="evidence" value="ECO:0007669"/>
    <property type="project" value="InterPro"/>
</dbReference>
<sequence>MSHLLSFLEHYGQMQRLQEQAGEYRSRLRREESRCRKQLRMLRRAYKQQVQDKLSIIESLEGVICEQQNVMETLHGKKPPSTCPLYPCPPVTPVGVHRLVESISALHGERNKLLEEITGLKQQLEEGEREKQQLAGSFDLQVQELKQQIEEREEELTRLRTGMGVTDSEKRIHNLMVENEGLKQSLSVTQGLLQQLATVSAQPSATLAKDPELQGPAPGWRPCVHTNAVHREIRPGRSPRSLLAHNHDLPTAPPQENEGLRSRVQHLETCLQQKLEELVRLEGQVSALQWRKEQEVSRLDERIQELQRMLETQQNRPPDVQYVTQTVEVESPTTLRSLVEAEERNRGLLEQLSSQGERCQQLAEQLQGSEEVTAELRHKISAYESEIAKLREELLREISHLEAQKEEAVKEASESSEQHLEHLREQLTGVQRRLAMLQPLLKGMKTNYASLRSQVCDFSEFYEAAIREARRQMCLAVSEASETSRDLLQKYQHEVLLRKKYHSQLVELKGNIRVLCRLKPVTEVDQREGEVSTAVSTEPGSDSSVTTRYKGKERTFELDKVFLPEATQEEVFLEIEPLVLSCLDGYNVCIFAYGQTGSGKTYTMEGVPEDPGINQRALQALYQEMEARVGLWKYSVTLSMVEIYNEVIRDLLGKEPQEKLDIRLNPDGSGQLHVPGLTSVEVQGLREIRKMLSLGKRNRATYCTNMNEHSSRSHALLTITITGTNCSTGTKTSGKLNLVDLAGSERVWKSGAQGERLKEAQSINKSLLALGEVIQALRARQGHVPFRNSKLTYLLQDSLGKGNKTVMMVQVGTARPGACWGMAALHAGVCSLHRPHLPSVSCCT</sequence>
<dbReference type="GO" id="GO:0030659">
    <property type="term" value="C:cytoplasmic vesicle membrane"/>
    <property type="evidence" value="ECO:0007669"/>
    <property type="project" value="UniProtKB-SubCell"/>
</dbReference>
<dbReference type="GO" id="GO:0007018">
    <property type="term" value="P:microtubule-based movement"/>
    <property type="evidence" value="ECO:0007669"/>
    <property type="project" value="InterPro"/>
</dbReference>
<evidence type="ECO:0000256" key="5">
    <source>
        <dbReference type="ARBA" id="ARBA00022553"/>
    </source>
</evidence>
<dbReference type="InterPro" id="IPR027640">
    <property type="entry name" value="Kinesin-like_fam"/>
</dbReference>
<dbReference type="FunFam" id="3.40.850.10:FF:000022">
    <property type="entry name" value="Kinesin-like protein"/>
    <property type="match status" value="1"/>
</dbReference>
<dbReference type="GO" id="GO:0005871">
    <property type="term" value="C:kinesin complex"/>
    <property type="evidence" value="ECO:0007669"/>
    <property type="project" value="UniProtKB-ARBA"/>
</dbReference>
<dbReference type="GO" id="GO:0005912">
    <property type="term" value="C:adherens junction"/>
    <property type="evidence" value="ECO:0007669"/>
    <property type="project" value="UniProtKB-SubCell"/>
</dbReference>
<evidence type="ECO:0000256" key="1">
    <source>
        <dbReference type="ARBA" id="ARBA00004284"/>
    </source>
</evidence>
<evidence type="ECO:0000256" key="18">
    <source>
        <dbReference type="SAM" id="Coils"/>
    </source>
</evidence>
<evidence type="ECO:0000259" key="19">
    <source>
        <dbReference type="PROSITE" id="PS50067"/>
    </source>
</evidence>
<evidence type="ECO:0000256" key="3">
    <source>
        <dbReference type="ARBA" id="ARBA00004536"/>
    </source>
</evidence>
<dbReference type="PRINTS" id="PR00380">
    <property type="entry name" value="KINESINHEAVY"/>
</dbReference>
<keyword evidence="5" id="KW-0597">Phosphoprotein</keyword>
<evidence type="ECO:0000256" key="10">
    <source>
        <dbReference type="ARBA" id="ARBA00023054"/>
    </source>
</evidence>
<evidence type="ECO:0000313" key="21">
    <source>
        <dbReference type="Proteomes" id="UP000291020"/>
    </source>
</evidence>
<dbReference type="Ensembl" id="ENSGAGT00000007463.1">
    <property type="protein sequence ID" value="ENSGAGP00000006412.1"/>
    <property type="gene ID" value="ENSGAGG00000005183.1"/>
</dbReference>
<evidence type="ECO:0000256" key="6">
    <source>
        <dbReference type="ARBA" id="ARBA00022701"/>
    </source>
</evidence>
<dbReference type="STRING" id="38772.ENSGAGP00000006412"/>
<keyword evidence="9" id="KW-0965">Cell junction</keyword>
<dbReference type="InterPro" id="IPR036961">
    <property type="entry name" value="Kinesin_motor_dom_sf"/>
</dbReference>
<dbReference type="AlphaFoldDB" id="A0A452GWL7"/>
<dbReference type="PANTHER" id="PTHR47972:SF43">
    <property type="entry name" value="KINESIN-LIKE PROTEIN"/>
    <property type="match status" value="1"/>
</dbReference>
<feature type="domain" description="Kinesin motor" evidence="19">
    <location>
        <begin position="511"/>
        <end position="812"/>
    </location>
</feature>
<keyword evidence="6 17" id="KW-0493">Microtubule</keyword>
<dbReference type="Proteomes" id="UP000291020">
    <property type="component" value="Unassembled WGS sequence"/>
</dbReference>
<name>A0A452GWL7_9SAUR</name>
<evidence type="ECO:0000256" key="16">
    <source>
        <dbReference type="PROSITE-ProRule" id="PRU00283"/>
    </source>
</evidence>
<dbReference type="GO" id="GO:0005813">
    <property type="term" value="C:centrosome"/>
    <property type="evidence" value="ECO:0007669"/>
    <property type="project" value="UniProtKB-SubCell"/>
</dbReference>
<keyword evidence="14" id="KW-0968">Cytoplasmic vesicle</keyword>
<evidence type="ECO:0000256" key="14">
    <source>
        <dbReference type="ARBA" id="ARBA00023329"/>
    </source>
</evidence>
<dbReference type="SUPFAM" id="SSF52540">
    <property type="entry name" value="P-loop containing nucleoside triphosphate hydrolases"/>
    <property type="match status" value="1"/>
</dbReference>
<keyword evidence="7 16" id="KW-0547">Nucleotide-binding</keyword>
<keyword evidence="13" id="KW-0206">Cytoskeleton</keyword>